<evidence type="ECO:0000256" key="5">
    <source>
        <dbReference type="ARBA" id="ARBA00022729"/>
    </source>
</evidence>
<keyword evidence="15" id="KW-0675">Receptor</keyword>
<gene>
    <name evidence="15" type="ORF">DL238_07055</name>
</gene>
<reference evidence="15 16" key="1">
    <citation type="submission" date="2018-07" db="EMBL/GenBank/DDBJ databases">
        <title>Erythrobacter nanhaiensis sp. nov., a novel member of the genus Erythrobacter isolated from the South China Sea.</title>
        <authorList>
            <person name="Chen X."/>
            <person name="Liu J."/>
        </authorList>
    </citation>
    <scope>NUCLEOTIDE SEQUENCE [LARGE SCALE GENOMIC DNA]</scope>
    <source>
        <strain evidence="15 16">S-5</strain>
    </source>
</reference>
<name>A0A395LL21_9SPHN</name>
<keyword evidence="8 10" id="KW-0472">Membrane</keyword>
<evidence type="ECO:0000256" key="1">
    <source>
        <dbReference type="ARBA" id="ARBA00004571"/>
    </source>
</evidence>
<keyword evidence="7 11" id="KW-0798">TonB box</keyword>
<evidence type="ECO:0000313" key="16">
    <source>
        <dbReference type="Proteomes" id="UP000254101"/>
    </source>
</evidence>
<dbReference type="GO" id="GO:0006811">
    <property type="term" value="P:monoatomic ion transport"/>
    <property type="evidence" value="ECO:0007669"/>
    <property type="project" value="UniProtKB-KW"/>
</dbReference>
<sequence length="639" mass="69183">MPENYRISILALAAVLSFSTAAHAQDTDDTIVVSALRTPVETDRVSSSVTVLDLERIEQDQPIAVSDVLVRTPGISLSRNGGYGTATSLRIRGADAGQAVLVVDGMRLADASTTDGGADFGNLFADDIERIEILRGPQSILWGSNAIGGVVNVRTNRPTAPLEGRVSIEGGSRNTLNARAGVGGSGKLLDWRIAGSTFTTDGISARASGTERDGFERQSASGTLTARIAPTLSADLRGYYSHGSNDFDGSSGDTLAYGVTQTWATYAGINATVLDGRLINRLAFIETRTDRDNFDPARSVRNQTFDAQGRTRRYEYQGDLTLSDMVQVSFGAEREEQRMRTASPRDNTAPVEVTRAQADTNSLYALARVTPVAGLTIDGGVRYDDHTRFGENTVFGAGASFEPWDGGTRLRANYSEGFKAPSLYQLFSQYGFADLEPEHAKGWEAGIEQDLLDERVTFSAVYFERDTDNLIDFAYCPSPGPLPPECFIPGSDVERFGYYANVDQARARGVELAGDARFGAIFARGNFSWVEAEDRTEGSTFGQQLPRVPQYLANAAIGYQARQGHSLSVALRYSGESTDRAGGDMLDNYLLTDLRGEWHVSGPLVLYGRVENLFDTDYATAKGYGTLGRSVHVGLRARL</sequence>
<accession>A0A395LL21</accession>
<feature type="domain" description="TonB-dependent receptor-like beta-barrel" evidence="13">
    <location>
        <begin position="204"/>
        <end position="613"/>
    </location>
</feature>
<evidence type="ECO:0000256" key="4">
    <source>
        <dbReference type="ARBA" id="ARBA00022692"/>
    </source>
</evidence>
<dbReference type="PANTHER" id="PTHR30069:SF53">
    <property type="entry name" value="COLICIN I RECEPTOR-RELATED"/>
    <property type="match status" value="1"/>
</dbReference>
<evidence type="ECO:0000256" key="6">
    <source>
        <dbReference type="ARBA" id="ARBA00023065"/>
    </source>
</evidence>
<evidence type="ECO:0000256" key="7">
    <source>
        <dbReference type="ARBA" id="ARBA00023077"/>
    </source>
</evidence>
<dbReference type="SUPFAM" id="SSF56935">
    <property type="entry name" value="Porins"/>
    <property type="match status" value="1"/>
</dbReference>
<dbReference type="Proteomes" id="UP000254101">
    <property type="component" value="Unassembled WGS sequence"/>
</dbReference>
<keyword evidence="5 12" id="KW-0732">Signal</keyword>
<dbReference type="Gene3D" id="2.40.170.20">
    <property type="entry name" value="TonB-dependent receptor, beta-barrel domain"/>
    <property type="match status" value="1"/>
</dbReference>
<proteinExistence type="inferred from homology"/>
<evidence type="ECO:0000256" key="9">
    <source>
        <dbReference type="ARBA" id="ARBA00023237"/>
    </source>
</evidence>
<comment type="similarity">
    <text evidence="10 11">Belongs to the TonB-dependent receptor family.</text>
</comment>
<evidence type="ECO:0000256" key="12">
    <source>
        <dbReference type="SAM" id="SignalP"/>
    </source>
</evidence>
<evidence type="ECO:0000259" key="14">
    <source>
        <dbReference type="Pfam" id="PF07715"/>
    </source>
</evidence>
<keyword evidence="6" id="KW-0406">Ion transport</keyword>
<dbReference type="InterPro" id="IPR000531">
    <property type="entry name" value="Beta-barrel_TonB"/>
</dbReference>
<evidence type="ECO:0000256" key="2">
    <source>
        <dbReference type="ARBA" id="ARBA00022448"/>
    </source>
</evidence>
<feature type="domain" description="TonB-dependent receptor plug" evidence="14">
    <location>
        <begin position="44"/>
        <end position="150"/>
    </location>
</feature>
<keyword evidence="9 10" id="KW-0998">Cell outer membrane</keyword>
<evidence type="ECO:0000256" key="11">
    <source>
        <dbReference type="RuleBase" id="RU003357"/>
    </source>
</evidence>
<dbReference type="GO" id="GO:0015889">
    <property type="term" value="P:cobalamin transport"/>
    <property type="evidence" value="ECO:0007669"/>
    <property type="project" value="TreeGrafter"/>
</dbReference>
<dbReference type="Pfam" id="PF07715">
    <property type="entry name" value="Plug"/>
    <property type="match status" value="1"/>
</dbReference>
<dbReference type="InterPro" id="IPR036942">
    <property type="entry name" value="Beta-barrel_TonB_sf"/>
</dbReference>
<keyword evidence="16" id="KW-1185">Reference proteome</keyword>
<dbReference type="Pfam" id="PF00593">
    <property type="entry name" value="TonB_dep_Rec_b-barrel"/>
    <property type="match status" value="1"/>
</dbReference>
<dbReference type="OrthoDB" id="9796221at2"/>
<dbReference type="AlphaFoldDB" id="A0A395LL21"/>
<dbReference type="InterPro" id="IPR012910">
    <property type="entry name" value="Plug_dom"/>
</dbReference>
<evidence type="ECO:0000256" key="10">
    <source>
        <dbReference type="PROSITE-ProRule" id="PRU01360"/>
    </source>
</evidence>
<keyword evidence="3 10" id="KW-1134">Transmembrane beta strand</keyword>
<evidence type="ECO:0000256" key="8">
    <source>
        <dbReference type="ARBA" id="ARBA00023136"/>
    </source>
</evidence>
<dbReference type="InterPro" id="IPR037066">
    <property type="entry name" value="Plug_dom_sf"/>
</dbReference>
<organism evidence="15 16">
    <name type="scientific">Alteriqipengyuania lutimaris</name>
    <dbReference type="NCBI Taxonomy" id="1538146"/>
    <lineage>
        <taxon>Bacteria</taxon>
        <taxon>Pseudomonadati</taxon>
        <taxon>Pseudomonadota</taxon>
        <taxon>Alphaproteobacteria</taxon>
        <taxon>Sphingomonadales</taxon>
        <taxon>Erythrobacteraceae</taxon>
        <taxon>Alteriqipengyuania</taxon>
    </lineage>
</organism>
<dbReference type="PROSITE" id="PS52016">
    <property type="entry name" value="TONB_DEPENDENT_REC_3"/>
    <property type="match status" value="1"/>
</dbReference>
<dbReference type="CDD" id="cd01347">
    <property type="entry name" value="ligand_gated_channel"/>
    <property type="match status" value="1"/>
</dbReference>
<protein>
    <submittedName>
        <fullName evidence="15">TonB-dependent receptor</fullName>
    </submittedName>
</protein>
<keyword evidence="2 10" id="KW-0813">Transport</keyword>
<dbReference type="EMBL" id="QRBB01000001">
    <property type="protein sequence ID" value="RDS77389.1"/>
    <property type="molecule type" value="Genomic_DNA"/>
</dbReference>
<dbReference type="PANTHER" id="PTHR30069">
    <property type="entry name" value="TONB-DEPENDENT OUTER MEMBRANE RECEPTOR"/>
    <property type="match status" value="1"/>
</dbReference>
<comment type="subcellular location">
    <subcellularLocation>
        <location evidence="1 10">Cell outer membrane</location>
        <topology evidence="1 10">Multi-pass membrane protein</topology>
    </subcellularLocation>
</comment>
<dbReference type="InterPro" id="IPR039426">
    <property type="entry name" value="TonB-dep_rcpt-like"/>
</dbReference>
<dbReference type="Gene3D" id="2.170.130.10">
    <property type="entry name" value="TonB-dependent receptor, plug domain"/>
    <property type="match status" value="1"/>
</dbReference>
<feature type="chain" id="PRO_5017398617" evidence="12">
    <location>
        <begin position="25"/>
        <end position="639"/>
    </location>
</feature>
<evidence type="ECO:0000259" key="13">
    <source>
        <dbReference type="Pfam" id="PF00593"/>
    </source>
</evidence>
<evidence type="ECO:0000313" key="15">
    <source>
        <dbReference type="EMBL" id="RDS77389.1"/>
    </source>
</evidence>
<evidence type="ECO:0000256" key="3">
    <source>
        <dbReference type="ARBA" id="ARBA00022452"/>
    </source>
</evidence>
<dbReference type="GO" id="GO:0009279">
    <property type="term" value="C:cell outer membrane"/>
    <property type="evidence" value="ECO:0007669"/>
    <property type="project" value="UniProtKB-SubCell"/>
</dbReference>
<feature type="signal peptide" evidence="12">
    <location>
        <begin position="1"/>
        <end position="24"/>
    </location>
</feature>
<keyword evidence="4 10" id="KW-0812">Transmembrane</keyword>
<dbReference type="RefSeq" id="WP_115491607.1">
    <property type="nucleotide sequence ID" value="NZ_JACHWW010000001.1"/>
</dbReference>
<comment type="caution">
    <text evidence="15">The sequence shown here is derived from an EMBL/GenBank/DDBJ whole genome shotgun (WGS) entry which is preliminary data.</text>
</comment>